<feature type="transmembrane region" description="Helical" evidence="2">
    <location>
        <begin position="179"/>
        <end position="204"/>
    </location>
</feature>
<evidence type="ECO:0000256" key="1">
    <source>
        <dbReference type="SAM" id="MobiDB-lite"/>
    </source>
</evidence>
<dbReference type="PANTHER" id="PTHR37185:SF3">
    <property type="entry name" value="MEMBRANE PROTEIN"/>
    <property type="match status" value="1"/>
</dbReference>
<evidence type="ECO:0000313" key="3">
    <source>
        <dbReference type="EMBL" id="OUS49481.1"/>
    </source>
</evidence>
<sequence>MSRATPRARASTPGRRVDREARRRRGAVSTRDARGRTTAKTFETTSSRATRDVRGDVVTMASTMDDGEARRGGEATTSASSGLPVRVLVEAAMLAAMTGLSFHISSLFRFDAYFGALFPLPVVIACARWGSAAARRTLVVATLLLLLISGPLRALNYFFLHGVLAYALSALWSSGASWWVTVPASALTRTFGIVCSLSVSSLLYRENVMKLLVTQMYALLDQFAANVGATFAPDITWVWATAMVLILVNSLSYTLILHMVYTIVLNAVTRRNFANAPAKVCRALGVPF</sequence>
<feature type="transmembrane region" description="Helical" evidence="2">
    <location>
        <begin position="237"/>
        <end position="261"/>
    </location>
</feature>
<keyword evidence="2" id="KW-0472">Membrane</keyword>
<accession>A0A1Y5IIU3</accession>
<proteinExistence type="predicted"/>
<dbReference type="eggNOG" id="ENOG502QQ38">
    <property type="taxonomic scope" value="Eukaryota"/>
</dbReference>
<feature type="region of interest" description="Disordered" evidence="1">
    <location>
        <begin position="1"/>
        <end position="78"/>
    </location>
</feature>
<name>A0A1Y5IIU3_OSTTA</name>
<evidence type="ECO:0000256" key="2">
    <source>
        <dbReference type="SAM" id="Phobius"/>
    </source>
</evidence>
<feature type="transmembrane region" description="Helical" evidence="2">
    <location>
        <begin position="211"/>
        <end position="231"/>
    </location>
</feature>
<dbReference type="InterPro" id="IPR018710">
    <property type="entry name" value="DUF2232"/>
</dbReference>
<dbReference type="Pfam" id="PF09991">
    <property type="entry name" value="DUF2232"/>
    <property type="match status" value="1"/>
</dbReference>
<evidence type="ECO:0008006" key="4">
    <source>
        <dbReference type="Google" id="ProtNLM"/>
    </source>
</evidence>
<gene>
    <name evidence="3" type="ORF">BE221DRAFT_188776</name>
</gene>
<keyword evidence="2" id="KW-0812">Transmembrane</keyword>
<keyword evidence="2" id="KW-1133">Transmembrane helix</keyword>
<feature type="transmembrane region" description="Helical" evidence="2">
    <location>
        <begin position="112"/>
        <end position="131"/>
    </location>
</feature>
<dbReference type="EMBL" id="KZ155771">
    <property type="protein sequence ID" value="OUS49481.1"/>
    <property type="molecule type" value="Genomic_DNA"/>
</dbReference>
<feature type="transmembrane region" description="Helical" evidence="2">
    <location>
        <begin position="138"/>
        <end position="159"/>
    </location>
</feature>
<dbReference type="PANTHER" id="PTHR37185">
    <property type="entry name" value="MEMBRANE PROTEIN"/>
    <property type="match status" value="1"/>
</dbReference>
<organism evidence="3">
    <name type="scientific">Ostreococcus tauri</name>
    <name type="common">Marine green alga</name>
    <dbReference type="NCBI Taxonomy" id="70448"/>
    <lineage>
        <taxon>Eukaryota</taxon>
        <taxon>Viridiplantae</taxon>
        <taxon>Chlorophyta</taxon>
        <taxon>Mamiellophyceae</taxon>
        <taxon>Mamiellales</taxon>
        <taxon>Bathycoccaceae</taxon>
        <taxon>Ostreococcus</taxon>
    </lineage>
</organism>
<feature type="transmembrane region" description="Helical" evidence="2">
    <location>
        <begin position="87"/>
        <end position="106"/>
    </location>
</feature>
<dbReference type="AlphaFoldDB" id="A0A1Y5IIU3"/>
<protein>
    <recommendedName>
        <fullName evidence="4">DUF2232 domain-containing protein</fullName>
    </recommendedName>
</protein>
<reference evidence="3" key="1">
    <citation type="submission" date="2017-04" db="EMBL/GenBank/DDBJ databases">
        <title>Population genomics of picophytoplankton unveils novel chromosome hypervariability.</title>
        <authorList>
            <consortium name="DOE Joint Genome Institute"/>
            <person name="Blanc-Mathieu R."/>
            <person name="Krasovec M."/>
            <person name="Hebrard M."/>
            <person name="Yau S."/>
            <person name="Desgranges E."/>
            <person name="Martin J."/>
            <person name="Schackwitz W."/>
            <person name="Kuo A."/>
            <person name="Salin G."/>
            <person name="Donnadieu C."/>
            <person name="Desdevises Y."/>
            <person name="Sanchez-Ferandin S."/>
            <person name="Moreau H."/>
            <person name="Rivals E."/>
            <person name="Grigoriev I.V."/>
            <person name="Grimsley N."/>
            <person name="Eyre-Walker A."/>
            <person name="Piganeau G."/>
        </authorList>
    </citation>
    <scope>NUCLEOTIDE SEQUENCE [LARGE SCALE GENOMIC DNA]</scope>
    <source>
        <strain evidence="3">RCC 1115</strain>
    </source>
</reference>
<feature type="compositionally biased region" description="Polar residues" evidence="1">
    <location>
        <begin position="38"/>
        <end position="48"/>
    </location>
</feature>
<dbReference type="Proteomes" id="UP000195557">
    <property type="component" value="Unassembled WGS sequence"/>
</dbReference>